<gene>
    <name evidence="1" type="ORF">rCG_32831</name>
</gene>
<organism evidence="1 2">
    <name type="scientific">Rattus norvegicus</name>
    <name type="common">Rat</name>
    <dbReference type="NCBI Taxonomy" id="10116"/>
    <lineage>
        <taxon>Eukaryota</taxon>
        <taxon>Metazoa</taxon>
        <taxon>Chordata</taxon>
        <taxon>Craniata</taxon>
        <taxon>Vertebrata</taxon>
        <taxon>Euteleostomi</taxon>
        <taxon>Mammalia</taxon>
        <taxon>Eutheria</taxon>
        <taxon>Euarchontoglires</taxon>
        <taxon>Glires</taxon>
        <taxon>Rodentia</taxon>
        <taxon>Myomorpha</taxon>
        <taxon>Muroidea</taxon>
        <taxon>Muridae</taxon>
        <taxon>Murinae</taxon>
        <taxon>Rattus</taxon>
    </lineage>
</organism>
<sequence>MPYRKSSLEMAHCLLSCNGTSLVRHGHKDFVPGLLLVTDALSQICHCHTPHLFIFFFGSFFRSWGPNPGPCAS</sequence>
<dbReference type="EMBL" id="CH473948">
    <property type="protein sequence ID" value="EDM04177.1"/>
    <property type="molecule type" value="Genomic_DNA"/>
</dbReference>
<accession>A6HDS2</accession>
<evidence type="ECO:0000313" key="2">
    <source>
        <dbReference type="Proteomes" id="UP000234681"/>
    </source>
</evidence>
<evidence type="ECO:0000313" key="1">
    <source>
        <dbReference type="EMBL" id="EDM04177.1"/>
    </source>
</evidence>
<proteinExistence type="predicted"/>
<dbReference type="AlphaFoldDB" id="A6HDS2"/>
<dbReference type="Proteomes" id="UP000234681">
    <property type="component" value="Chromosome 10"/>
</dbReference>
<name>A6HDS2_RAT</name>
<protein>
    <submittedName>
        <fullName evidence="1">RCG32831</fullName>
    </submittedName>
</protein>
<reference evidence="1 2" key="1">
    <citation type="submission" date="2005-07" db="EMBL/GenBank/DDBJ databases">
        <authorList>
            <person name="Mural R.J."/>
            <person name="Li P.W."/>
            <person name="Adams M.D."/>
            <person name="Amanatides P.G."/>
            <person name="Baden-Tillson H."/>
            <person name="Barnstead M."/>
            <person name="Chin S.H."/>
            <person name="Dew I."/>
            <person name="Evans C.A."/>
            <person name="Ferriera S."/>
            <person name="Flanigan M."/>
            <person name="Fosler C."/>
            <person name="Glodek A."/>
            <person name="Gu Z."/>
            <person name="Holt R.A."/>
            <person name="Jennings D."/>
            <person name="Kraft C.L."/>
            <person name="Lu F."/>
            <person name="Nguyen T."/>
            <person name="Nusskern D.R."/>
            <person name="Pfannkoch C.M."/>
            <person name="Sitter C."/>
            <person name="Sutton G.G."/>
            <person name="Venter J.C."/>
            <person name="Wang Z."/>
            <person name="Woodage T."/>
            <person name="Zheng X.H."/>
            <person name="Zhong F."/>
        </authorList>
    </citation>
    <scope>NUCLEOTIDE SEQUENCE [LARGE SCALE GENOMIC DNA]</scope>
    <source>
        <strain>BN</strain>
        <strain evidence="2">Sprague-Dawley</strain>
    </source>
</reference>